<keyword evidence="2" id="KW-0479">Metal-binding</keyword>
<evidence type="ECO:0000256" key="1">
    <source>
        <dbReference type="ARBA" id="ARBA00022714"/>
    </source>
</evidence>
<name>A0A7W4IGD6_9PROT</name>
<dbReference type="PANTHER" id="PTHR21266">
    <property type="entry name" value="IRON-SULFUR DOMAIN CONTAINING PROTEIN"/>
    <property type="match status" value="1"/>
</dbReference>
<sequence length="338" mass="38742">MTISPESLETRLRRGLRNQWYPVLPSGHVTTTPTSIYRCGFRIVLWRDHLGNAYALEDHCPHRGAPLSQGAPLGDRIACPYHGVQVDARGVAVKVPGSPGCRLEGLHATRSFPLEEHAGAIFLFVGETKDTPPTELRLPAEFSDPDYSHFLCYTEWGGDYRYVIDNVMDPMHGTFLHHHSHSMSEGDSTADFRIVETDDGFIFEKEGQRGVNFDWTEFLDIGSMWLRLEIPYPKTGGPGGSFTILGSYTPMQDGWSGVFHWRLRKVTGWQRDAWRFLYRNRLEARHWHVLEQDRVLIEDYEPGANEREILYQHDAGLVRLRRYLKRCAETQLEELANG</sequence>
<keyword evidence="4" id="KW-0408">Iron</keyword>
<gene>
    <name evidence="7" type="ORF">HLH48_19110</name>
</gene>
<feature type="domain" description="Rieske" evidence="6">
    <location>
        <begin position="20"/>
        <end position="123"/>
    </location>
</feature>
<dbReference type="InterPro" id="IPR050584">
    <property type="entry name" value="Cholesterol_7-desaturase"/>
</dbReference>
<dbReference type="Pfam" id="PF19112">
    <property type="entry name" value="VanA_C"/>
    <property type="match status" value="1"/>
</dbReference>
<dbReference type="RefSeq" id="WP_182999067.1">
    <property type="nucleotide sequence ID" value="NZ_JABEQJ010000034.1"/>
</dbReference>
<keyword evidence="1" id="KW-0001">2Fe-2S</keyword>
<dbReference type="Gene3D" id="3.90.380.10">
    <property type="entry name" value="Naphthalene 1,2-dioxygenase Alpha Subunit, Chain A, domain 1"/>
    <property type="match status" value="1"/>
</dbReference>
<dbReference type="InterPro" id="IPR044043">
    <property type="entry name" value="VanA_C_cat"/>
</dbReference>
<organism evidence="7 8">
    <name type="scientific">Gluconacetobacter sacchari</name>
    <dbReference type="NCBI Taxonomy" id="92759"/>
    <lineage>
        <taxon>Bacteria</taxon>
        <taxon>Pseudomonadati</taxon>
        <taxon>Pseudomonadota</taxon>
        <taxon>Alphaproteobacteria</taxon>
        <taxon>Acetobacterales</taxon>
        <taxon>Acetobacteraceae</taxon>
        <taxon>Gluconacetobacter</taxon>
    </lineage>
</organism>
<dbReference type="Gene3D" id="2.102.10.10">
    <property type="entry name" value="Rieske [2Fe-2S] iron-sulphur domain"/>
    <property type="match status" value="1"/>
</dbReference>
<reference evidence="7 8" key="1">
    <citation type="submission" date="2020-04" db="EMBL/GenBank/DDBJ databases">
        <title>Description of novel Gluconacetobacter.</title>
        <authorList>
            <person name="Sombolestani A."/>
        </authorList>
    </citation>
    <scope>NUCLEOTIDE SEQUENCE [LARGE SCALE GENOMIC DNA]</scope>
    <source>
        <strain evidence="7 8">LMG 19747</strain>
    </source>
</reference>
<dbReference type="Proteomes" id="UP000589085">
    <property type="component" value="Unassembled WGS sequence"/>
</dbReference>
<keyword evidence="7" id="KW-0223">Dioxygenase</keyword>
<keyword evidence="3" id="KW-0560">Oxidoreductase</keyword>
<dbReference type="PROSITE" id="PS51296">
    <property type="entry name" value="RIESKE"/>
    <property type="match status" value="1"/>
</dbReference>
<evidence type="ECO:0000259" key="6">
    <source>
        <dbReference type="PROSITE" id="PS51296"/>
    </source>
</evidence>
<accession>A0A7W4IGD6</accession>
<evidence type="ECO:0000256" key="5">
    <source>
        <dbReference type="ARBA" id="ARBA00023014"/>
    </source>
</evidence>
<dbReference type="GO" id="GO:0051213">
    <property type="term" value="F:dioxygenase activity"/>
    <property type="evidence" value="ECO:0007669"/>
    <property type="project" value="UniProtKB-KW"/>
</dbReference>
<dbReference type="PANTHER" id="PTHR21266:SF60">
    <property type="entry name" value="3-KETOSTEROID-9-ALPHA-MONOOXYGENASE, OXYGENASE COMPONENT"/>
    <property type="match status" value="1"/>
</dbReference>
<dbReference type="InterPro" id="IPR036922">
    <property type="entry name" value="Rieske_2Fe-2S_sf"/>
</dbReference>
<evidence type="ECO:0000256" key="2">
    <source>
        <dbReference type="ARBA" id="ARBA00022723"/>
    </source>
</evidence>
<comment type="caution">
    <text evidence="7">The sequence shown here is derived from an EMBL/GenBank/DDBJ whole genome shotgun (WGS) entry which is preliminary data.</text>
</comment>
<dbReference type="SUPFAM" id="SSF55961">
    <property type="entry name" value="Bet v1-like"/>
    <property type="match status" value="1"/>
</dbReference>
<proteinExistence type="predicted"/>
<protein>
    <submittedName>
        <fullName evidence="7">Aromatic ring-hydroxylating dioxygenase subunit alpha</fullName>
    </submittedName>
</protein>
<dbReference type="SUPFAM" id="SSF50022">
    <property type="entry name" value="ISP domain"/>
    <property type="match status" value="1"/>
</dbReference>
<dbReference type="EMBL" id="JABEQJ010000034">
    <property type="protein sequence ID" value="MBB2162242.1"/>
    <property type="molecule type" value="Genomic_DNA"/>
</dbReference>
<dbReference type="GO" id="GO:0051537">
    <property type="term" value="F:2 iron, 2 sulfur cluster binding"/>
    <property type="evidence" value="ECO:0007669"/>
    <property type="project" value="UniProtKB-KW"/>
</dbReference>
<evidence type="ECO:0000313" key="7">
    <source>
        <dbReference type="EMBL" id="MBB2162242.1"/>
    </source>
</evidence>
<dbReference type="GO" id="GO:0046872">
    <property type="term" value="F:metal ion binding"/>
    <property type="evidence" value="ECO:0007669"/>
    <property type="project" value="UniProtKB-KW"/>
</dbReference>
<keyword evidence="5" id="KW-0411">Iron-sulfur</keyword>
<evidence type="ECO:0000313" key="8">
    <source>
        <dbReference type="Proteomes" id="UP000589085"/>
    </source>
</evidence>
<dbReference type="InterPro" id="IPR017941">
    <property type="entry name" value="Rieske_2Fe-2S"/>
</dbReference>
<dbReference type="AlphaFoldDB" id="A0A7W4IGD6"/>
<dbReference type="Pfam" id="PF00355">
    <property type="entry name" value="Rieske"/>
    <property type="match status" value="1"/>
</dbReference>
<evidence type="ECO:0000256" key="4">
    <source>
        <dbReference type="ARBA" id="ARBA00023004"/>
    </source>
</evidence>
<evidence type="ECO:0000256" key="3">
    <source>
        <dbReference type="ARBA" id="ARBA00023002"/>
    </source>
</evidence>